<feature type="region of interest" description="Disordered" evidence="6">
    <location>
        <begin position="416"/>
        <end position="455"/>
    </location>
</feature>
<evidence type="ECO:0000256" key="4">
    <source>
        <dbReference type="ARBA" id="ARBA00022989"/>
    </source>
</evidence>
<dbReference type="AlphaFoldDB" id="A0A2B4SPY2"/>
<keyword evidence="4" id="KW-1133">Transmembrane helix</keyword>
<evidence type="ECO:0000313" key="9">
    <source>
        <dbReference type="Proteomes" id="UP000225706"/>
    </source>
</evidence>
<dbReference type="PANTHER" id="PTHR16059">
    <property type="entry name" value="ANTHRAX TOXIN RECEPTOR"/>
    <property type="match status" value="1"/>
</dbReference>
<keyword evidence="9" id="KW-1185">Reference proteome</keyword>
<comment type="caution">
    <text evidence="8">The sequence shown here is derived from an EMBL/GenBank/DDBJ whole genome shotgun (WGS) entry which is preliminary data.</text>
</comment>
<sequence>MTAILWLAFFSIIHVTAAGNICRIDCKVQFVPRGCYRDRGGKSRALPHYIYNERDPRVKKNYGGRRIDWHNWDEYYPGFACRCAEVAKAQGYDLFGVQFYGECWAGHSRLQKYDKYGKNTKGCIEDSFLTCTPYSRYCAGKQWHNMVYQIVDATCPKINFERVGCFRDKHKPPRPLPDYLFNDRDPSIDNFSGKRIDWRAWDIYLPEFACRCAEAAKKANHTFFGVQFYGECWSGKDSHLTYDIDGPKQGGCINQCYEPCAINNKFCAGRNFENFVYRIVGGSCEVDISPVGCYKEDVATPALGEIFHNEAAPDKPNFAGTMIQSVDNYEAYFPDFLCKCARKARENGWEYFGVRELGLCVRGYSPSDYAQHGPSQQCFVGNSSIACPNGSKLCSGLNAEANYVYKVTLPGVNPVGDMPQDIPDERTKADIPPETVMRSQSHPKAKARSFGKTLL</sequence>
<evidence type="ECO:0008006" key="10">
    <source>
        <dbReference type="Google" id="ProtNLM"/>
    </source>
</evidence>
<dbReference type="PANTHER" id="PTHR16059:SF25">
    <property type="entry name" value="LYSOZYME"/>
    <property type="match status" value="1"/>
</dbReference>
<evidence type="ECO:0000256" key="5">
    <source>
        <dbReference type="ARBA" id="ARBA00023136"/>
    </source>
</evidence>
<feature type="chain" id="PRO_5013016048" description="WSC domain-containing protein" evidence="7">
    <location>
        <begin position="19"/>
        <end position="455"/>
    </location>
</feature>
<evidence type="ECO:0000256" key="3">
    <source>
        <dbReference type="ARBA" id="ARBA00022729"/>
    </source>
</evidence>
<gene>
    <name evidence="8" type="ORF">AWC38_SpisGene4545</name>
</gene>
<reference evidence="9" key="1">
    <citation type="journal article" date="2017" name="bioRxiv">
        <title>Comparative analysis of the genomes of Stylophora pistillata and Acropora digitifera provides evidence for extensive differences between species of corals.</title>
        <authorList>
            <person name="Voolstra C.R."/>
            <person name="Li Y."/>
            <person name="Liew Y.J."/>
            <person name="Baumgarten S."/>
            <person name="Zoccola D."/>
            <person name="Flot J.-F."/>
            <person name="Tambutte S."/>
            <person name="Allemand D."/>
            <person name="Aranda M."/>
        </authorList>
    </citation>
    <scope>NUCLEOTIDE SEQUENCE [LARGE SCALE GENOMIC DNA]</scope>
</reference>
<evidence type="ECO:0000256" key="2">
    <source>
        <dbReference type="ARBA" id="ARBA00022692"/>
    </source>
</evidence>
<dbReference type="GO" id="GO:0016020">
    <property type="term" value="C:membrane"/>
    <property type="evidence" value="ECO:0007669"/>
    <property type="project" value="UniProtKB-SubCell"/>
</dbReference>
<evidence type="ECO:0000256" key="6">
    <source>
        <dbReference type="SAM" id="MobiDB-lite"/>
    </source>
</evidence>
<dbReference type="Proteomes" id="UP000225706">
    <property type="component" value="Unassembled WGS sequence"/>
</dbReference>
<proteinExistence type="predicted"/>
<comment type="subcellular location">
    <subcellularLocation>
        <location evidence="1">Membrane</location>
        <topology evidence="1">Single-pass membrane protein</topology>
    </subcellularLocation>
</comment>
<evidence type="ECO:0000256" key="7">
    <source>
        <dbReference type="SAM" id="SignalP"/>
    </source>
</evidence>
<accession>A0A2B4SPY2</accession>
<keyword evidence="5" id="KW-0472">Membrane</keyword>
<keyword evidence="3 7" id="KW-0732">Signal</keyword>
<protein>
    <recommendedName>
        <fullName evidence="10">WSC domain-containing protein</fullName>
    </recommendedName>
</protein>
<keyword evidence="2" id="KW-0812">Transmembrane</keyword>
<dbReference type="EMBL" id="LSMT01000047">
    <property type="protein sequence ID" value="PFX30658.1"/>
    <property type="molecule type" value="Genomic_DNA"/>
</dbReference>
<evidence type="ECO:0000313" key="8">
    <source>
        <dbReference type="EMBL" id="PFX30658.1"/>
    </source>
</evidence>
<name>A0A2B4SPY2_STYPI</name>
<organism evidence="8 9">
    <name type="scientific">Stylophora pistillata</name>
    <name type="common">Smooth cauliflower coral</name>
    <dbReference type="NCBI Taxonomy" id="50429"/>
    <lineage>
        <taxon>Eukaryota</taxon>
        <taxon>Metazoa</taxon>
        <taxon>Cnidaria</taxon>
        <taxon>Anthozoa</taxon>
        <taxon>Hexacorallia</taxon>
        <taxon>Scleractinia</taxon>
        <taxon>Astrocoeniina</taxon>
        <taxon>Pocilloporidae</taxon>
        <taxon>Stylophora</taxon>
    </lineage>
</organism>
<feature type="signal peptide" evidence="7">
    <location>
        <begin position="1"/>
        <end position="18"/>
    </location>
</feature>
<evidence type="ECO:0000256" key="1">
    <source>
        <dbReference type="ARBA" id="ARBA00004167"/>
    </source>
</evidence>
<dbReference type="OrthoDB" id="5985073at2759"/>